<dbReference type="Gene3D" id="1.10.260.40">
    <property type="entry name" value="lambda repressor-like DNA-binding domains"/>
    <property type="match status" value="1"/>
</dbReference>
<dbReference type="InterPro" id="IPR043917">
    <property type="entry name" value="DUF5753"/>
</dbReference>
<dbReference type="InterPro" id="IPR010982">
    <property type="entry name" value="Lambda_DNA-bd_dom_sf"/>
</dbReference>
<dbReference type="SUPFAM" id="SSF47413">
    <property type="entry name" value="lambda repressor-like DNA-binding domains"/>
    <property type="match status" value="1"/>
</dbReference>
<dbReference type="InterPro" id="IPR001387">
    <property type="entry name" value="Cro/C1-type_HTH"/>
</dbReference>
<dbReference type="EMBL" id="JBJVNI010000007">
    <property type="protein sequence ID" value="MFM9609773.1"/>
    <property type="molecule type" value="Genomic_DNA"/>
</dbReference>
<dbReference type="Pfam" id="PF01381">
    <property type="entry name" value="HTH_3"/>
    <property type="match status" value="1"/>
</dbReference>
<evidence type="ECO:0000259" key="1">
    <source>
        <dbReference type="PROSITE" id="PS50943"/>
    </source>
</evidence>
<keyword evidence="3" id="KW-1185">Reference proteome</keyword>
<dbReference type="PROSITE" id="PS50943">
    <property type="entry name" value="HTH_CROC1"/>
    <property type="match status" value="1"/>
</dbReference>
<dbReference type="Proteomes" id="UP001631957">
    <property type="component" value="Unassembled WGS sequence"/>
</dbReference>
<evidence type="ECO:0000313" key="3">
    <source>
        <dbReference type="Proteomes" id="UP001631957"/>
    </source>
</evidence>
<gene>
    <name evidence="2" type="ORF">ACKI18_13780</name>
</gene>
<accession>A0ABW9HSF2</accession>
<dbReference type="RefSeq" id="WP_409121401.1">
    <property type="nucleotide sequence ID" value="NZ_JBJVNI010000007.1"/>
</dbReference>
<reference evidence="2 3" key="1">
    <citation type="submission" date="2024-12" db="EMBL/GenBank/DDBJ databases">
        <title>Forecasting of Potato common scab and diversities of Pathogenic streptomyces spp. in china.</title>
        <authorList>
            <person name="Handique U."/>
            <person name="Wu J."/>
        </authorList>
    </citation>
    <scope>NUCLEOTIDE SEQUENCE [LARGE SCALE GENOMIC DNA]</scope>
    <source>
        <strain evidence="2 3">ZRIMU1530</strain>
    </source>
</reference>
<dbReference type="SMART" id="SM00530">
    <property type="entry name" value="HTH_XRE"/>
    <property type="match status" value="1"/>
</dbReference>
<proteinExistence type="predicted"/>
<feature type="domain" description="HTH cro/C1-type" evidence="1">
    <location>
        <begin position="9"/>
        <end position="62"/>
    </location>
</feature>
<name>A0ABW9HSF2_9ACTN</name>
<dbReference type="CDD" id="cd00093">
    <property type="entry name" value="HTH_XRE"/>
    <property type="match status" value="1"/>
</dbReference>
<dbReference type="Pfam" id="PF19054">
    <property type="entry name" value="DUF5753"/>
    <property type="match status" value="1"/>
</dbReference>
<protein>
    <submittedName>
        <fullName evidence="2">Scr1 family TA system antitoxin-like transcriptional regulator</fullName>
    </submittedName>
</protein>
<comment type="caution">
    <text evidence="2">The sequence shown here is derived from an EMBL/GenBank/DDBJ whole genome shotgun (WGS) entry which is preliminary data.</text>
</comment>
<sequence length="266" mass="30140">MARTYGEWLKEARTAKGWTQQELANAAFMSRSHIAAIENGTRYPNEEDAKRLDQALGTGNVLATFRPGQPGQDEDLFDWFDKSRALERQATKIRVFDLSFVPGMLQTEEYATAVIGSGYPRWSEDECHKLVVTRLERAKLLEDPVTPEFWALLDEAVIRRPIGGRMVMAAQLEHVVRLAESERIRVNVVPFGTAHPLLEGLVKLMWFEDQPPVAYTEGLRIGRMHYSPAEVEEVRSAYDLVLSEAEPLRDSLAMLKAAAKEFRQHG</sequence>
<evidence type="ECO:0000313" key="2">
    <source>
        <dbReference type="EMBL" id="MFM9609773.1"/>
    </source>
</evidence>
<organism evidence="2 3">
    <name type="scientific">Streptomyces niveiscabiei</name>
    <dbReference type="NCBI Taxonomy" id="164115"/>
    <lineage>
        <taxon>Bacteria</taxon>
        <taxon>Bacillati</taxon>
        <taxon>Actinomycetota</taxon>
        <taxon>Actinomycetes</taxon>
        <taxon>Kitasatosporales</taxon>
        <taxon>Streptomycetaceae</taxon>
        <taxon>Streptomyces</taxon>
    </lineage>
</organism>